<keyword evidence="3 7" id="KW-0378">Hydrolase</keyword>
<organism evidence="13">
    <name type="scientific">Ascaris suum</name>
    <name type="common">Pig roundworm</name>
    <name type="synonym">Ascaris lumbricoides</name>
    <dbReference type="NCBI Taxonomy" id="6253"/>
    <lineage>
        <taxon>Eukaryota</taxon>
        <taxon>Metazoa</taxon>
        <taxon>Ecdysozoa</taxon>
        <taxon>Nematoda</taxon>
        <taxon>Chromadorea</taxon>
        <taxon>Rhabditida</taxon>
        <taxon>Spirurina</taxon>
        <taxon>Ascaridomorpha</taxon>
        <taxon>Ascaridoidea</taxon>
        <taxon>Ascarididae</taxon>
        <taxon>Ascaris</taxon>
    </lineage>
</organism>
<dbReference type="Pfam" id="PF21317">
    <property type="entry name" value="BetaGal_ABD_1"/>
    <property type="match status" value="1"/>
</dbReference>
<dbReference type="Pfam" id="PF01301">
    <property type="entry name" value="Glyco_hydro_35"/>
    <property type="match status" value="1"/>
</dbReference>
<feature type="chain" id="PRO_5003265310" description="Beta-galactosidase" evidence="9">
    <location>
        <begin position="23"/>
        <end position="655"/>
    </location>
</feature>
<evidence type="ECO:0000259" key="10">
    <source>
        <dbReference type="Pfam" id="PF01301"/>
    </source>
</evidence>
<keyword evidence="2 9" id="KW-0732">Signal</keyword>
<dbReference type="PANTHER" id="PTHR23421">
    <property type="entry name" value="BETA-GALACTOSIDASE RELATED"/>
    <property type="match status" value="1"/>
</dbReference>
<feature type="active site" description="Nucleophile" evidence="6">
    <location>
        <position position="271"/>
    </location>
</feature>
<dbReference type="Gene3D" id="2.60.120.260">
    <property type="entry name" value="Galactose-binding domain-like"/>
    <property type="match status" value="2"/>
</dbReference>
<dbReference type="SUPFAM" id="SSF51445">
    <property type="entry name" value="(Trans)glycosidases"/>
    <property type="match status" value="1"/>
</dbReference>
<dbReference type="InterPro" id="IPR048913">
    <property type="entry name" value="BetaGal_gal-bd"/>
</dbReference>
<dbReference type="EMBL" id="JI168510">
    <property type="protein sequence ID" value="ADY43243.1"/>
    <property type="molecule type" value="mRNA"/>
</dbReference>
<keyword evidence="5 7" id="KW-0326">Glycosidase</keyword>
<protein>
    <recommendedName>
        <fullName evidence="7">Beta-galactosidase</fullName>
        <ecNumber evidence="7">3.2.1.23</ecNumber>
    </recommendedName>
</protein>
<dbReference type="InterPro" id="IPR001944">
    <property type="entry name" value="Glycoside_Hdrlase_35"/>
</dbReference>
<dbReference type="InterPro" id="IPR026283">
    <property type="entry name" value="B-gal_1-like"/>
</dbReference>
<evidence type="ECO:0000259" key="12">
    <source>
        <dbReference type="Pfam" id="PF21467"/>
    </source>
</evidence>
<dbReference type="GO" id="GO:0004565">
    <property type="term" value="F:beta-galactosidase activity"/>
    <property type="evidence" value="ECO:0007669"/>
    <property type="project" value="UniProtKB-EC"/>
</dbReference>
<dbReference type="InterPro" id="IPR048912">
    <property type="entry name" value="BetaGal1-like_ABD1"/>
</dbReference>
<dbReference type="PROSITE" id="PS01182">
    <property type="entry name" value="GLYCOSYL_HYDROL_F35"/>
    <property type="match status" value="1"/>
</dbReference>
<evidence type="ECO:0000256" key="4">
    <source>
        <dbReference type="ARBA" id="ARBA00023180"/>
    </source>
</evidence>
<dbReference type="InterPro" id="IPR019801">
    <property type="entry name" value="Glyco_hydro_35_CS"/>
</dbReference>
<dbReference type="FunFam" id="3.20.20.80:FF:000017">
    <property type="entry name" value="Beta-galactosidase"/>
    <property type="match status" value="1"/>
</dbReference>
<feature type="domain" description="Beta-galactosidase 1-like first all-beta" evidence="11">
    <location>
        <begin position="410"/>
        <end position="518"/>
    </location>
</feature>
<feature type="active site" description="Proton donor" evidence="6">
    <location>
        <position position="188"/>
    </location>
</feature>
<dbReference type="PIRSF" id="PIRSF006336">
    <property type="entry name" value="B-gal"/>
    <property type="match status" value="1"/>
</dbReference>
<feature type="domain" description="Beta-galactosidase galactose-binding" evidence="12">
    <location>
        <begin position="550"/>
        <end position="605"/>
    </location>
</feature>
<dbReference type="SUPFAM" id="SSF49785">
    <property type="entry name" value="Galactose-binding domain-like"/>
    <property type="match status" value="1"/>
</dbReference>
<comment type="catalytic activity">
    <reaction evidence="7">
        <text>Hydrolysis of terminal non-reducing beta-D-galactose residues in beta-D-galactosides.</text>
        <dbReference type="EC" id="3.2.1.23"/>
    </reaction>
</comment>
<dbReference type="Gene3D" id="3.20.20.80">
    <property type="entry name" value="Glycosidases"/>
    <property type="match status" value="1"/>
</dbReference>
<evidence type="ECO:0000256" key="1">
    <source>
        <dbReference type="ARBA" id="ARBA00009809"/>
    </source>
</evidence>
<dbReference type="Pfam" id="PF21467">
    <property type="entry name" value="BetaGal_gal-bd"/>
    <property type="match status" value="1"/>
</dbReference>
<name>F1KZD9_ASCSU</name>
<feature type="signal peptide" evidence="9">
    <location>
        <begin position="1"/>
        <end position="22"/>
    </location>
</feature>
<dbReference type="AlphaFoldDB" id="F1KZD9"/>
<sequence>MIKMLMADQLIIILSLLFNCGAVIDSHSAPSFSIDPQNNVFLLDGRSFRYISGSIHYFRVHPDQWNDRLSRMRAAGLNAIQFYIPWNFHEIYEGKHRFDGSRNITHFLQLAMQNELYALVRIGPYICAEWENGGAPWWLLKYKDIKMRTSDKRFLDAVKRWFDVLLPILKPNLRKNGGPILMLQLENEYGSFDGGCDRNYTIFLRDLARRHFGDDVVLYTTDGGDDFYLKCGTIPGVYATVDFGPASSEAIDHCFASQRQYEPHGPLVNSEFYPGWFLTWSQKERGDQPVHNVINGSKYMFEKGANFNYYMFHGGTNFAFWNGGATKTAITTSYDYFAPLSEAADITDKYLAIRDWIKTIENWPNPPKSIPKNNPKSAYGVVKMHKIGSLVSDDILELITNRRPILSHYPLSFEELQHPFGFVAYRSKLMVPGGNLTISVIKDYGYVFVGQDYQGMLVDSFEEYEKRWIVVKGHVGDDLTILVENRGRSVSTMNDFKGILSNVTINGTIMVDWKHYPISSPHQYDQVIREFRTLEKRKEERQLSAYGTPGLYVGHFIAGLQQDTFISPQGWGKGQIFINGFNVGRYWPNVGPQVTLYVPSPIIRKRNTVMIIELIGASKCTSPKCAIEFIDHPIFNFTSISVINNFHRHIHIENL</sequence>
<evidence type="ECO:0000313" key="13">
    <source>
        <dbReference type="EMBL" id="ADY43243.1"/>
    </source>
</evidence>
<accession>F1KZD9</accession>
<keyword evidence="4" id="KW-0325">Glycoprotein</keyword>
<evidence type="ECO:0000256" key="5">
    <source>
        <dbReference type="ARBA" id="ARBA00023295"/>
    </source>
</evidence>
<dbReference type="InterPro" id="IPR008979">
    <property type="entry name" value="Galactose-bd-like_sf"/>
</dbReference>
<evidence type="ECO:0000256" key="3">
    <source>
        <dbReference type="ARBA" id="ARBA00022801"/>
    </source>
</evidence>
<comment type="similarity">
    <text evidence="1 8">Belongs to the glycosyl hydrolase 35 family.</text>
</comment>
<dbReference type="GO" id="GO:0005975">
    <property type="term" value="P:carbohydrate metabolic process"/>
    <property type="evidence" value="ECO:0007669"/>
    <property type="project" value="InterPro"/>
</dbReference>
<dbReference type="InterPro" id="IPR017853">
    <property type="entry name" value="GH"/>
</dbReference>
<dbReference type="InterPro" id="IPR031330">
    <property type="entry name" value="Gly_Hdrlase_35_cat"/>
</dbReference>
<evidence type="ECO:0000256" key="2">
    <source>
        <dbReference type="ARBA" id="ARBA00022729"/>
    </source>
</evidence>
<dbReference type="EC" id="3.2.1.23" evidence="7"/>
<evidence type="ECO:0000256" key="6">
    <source>
        <dbReference type="PIRSR" id="PIRSR006336-1"/>
    </source>
</evidence>
<reference evidence="13" key="1">
    <citation type="journal article" date="2011" name="Genome Res.">
        <title>Deep small RNA sequencing from the nematode Ascaris reveals conservation, functional diversification, and novel developmental profiles.</title>
        <authorList>
            <person name="Wang J."/>
            <person name="Czech B."/>
            <person name="Crunk A."/>
            <person name="Wallace A."/>
            <person name="Mitreva M."/>
            <person name="Hannon G.J."/>
            <person name="Davis R.E."/>
        </authorList>
    </citation>
    <scope>NUCLEOTIDE SEQUENCE</scope>
</reference>
<proteinExistence type="evidence at transcript level"/>
<evidence type="ECO:0000256" key="7">
    <source>
        <dbReference type="RuleBase" id="RU000675"/>
    </source>
</evidence>
<feature type="domain" description="Glycoside hydrolase 35 catalytic" evidence="10">
    <location>
        <begin position="41"/>
        <end position="359"/>
    </location>
</feature>
<evidence type="ECO:0000259" key="11">
    <source>
        <dbReference type="Pfam" id="PF21317"/>
    </source>
</evidence>
<dbReference type="PRINTS" id="PR00742">
    <property type="entry name" value="GLHYDRLASE35"/>
</dbReference>
<evidence type="ECO:0000256" key="9">
    <source>
        <dbReference type="SAM" id="SignalP"/>
    </source>
</evidence>
<evidence type="ECO:0000256" key="8">
    <source>
        <dbReference type="RuleBase" id="RU003679"/>
    </source>
</evidence>